<dbReference type="AlphaFoldDB" id="A0A7I7XX39"/>
<dbReference type="InterPro" id="IPR054384">
    <property type="entry name" value="SecDF_P1_head"/>
</dbReference>
<keyword evidence="3" id="KW-1185">Reference proteome</keyword>
<reference evidence="2" key="1">
    <citation type="journal article" date="2019" name="Emerg. Microbes Infect.">
        <title>Comprehensive subspecies identification of 175 nontuberculous mycobacteria species based on 7547 genomic profiles.</title>
        <authorList>
            <person name="Matsumoto Y."/>
            <person name="Kinjo T."/>
            <person name="Motooka D."/>
            <person name="Nabeya D."/>
            <person name="Jung N."/>
            <person name="Uechi K."/>
            <person name="Horii T."/>
            <person name="Iida T."/>
            <person name="Fujita J."/>
            <person name="Nakamura S."/>
        </authorList>
    </citation>
    <scope>NUCLEOTIDE SEQUENCE [LARGE SCALE GENOMIC DNA]</scope>
    <source>
        <strain evidence="2">JCM 13671</strain>
    </source>
</reference>
<protein>
    <recommendedName>
        <fullName evidence="1">SecDF P1 head subdomain domain-containing protein</fullName>
    </recommendedName>
</protein>
<dbReference type="Gene3D" id="3.30.1360.200">
    <property type="match status" value="1"/>
</dbReference>
<dbReference type="RefSeq" id="WP_085154706.1">
    <property type="nucleotide sequence ID" value="NZ_AP022612.1"/>
</dbReference>
<sequence>MTDPAGREAARNRRRRWIAVTAALVGLTMIVPLSAALIQQGFGSPESASGSEVAAVPTPAGPSIKPLTVRPVVKAVMTTPEECPQGMVGPPTETVQLCDIEKTALFTLSAEAVQLQLTQAEALLSPLNNSYYVQVALTPESAQTFSDFTAANIGKQVAFVRGGVVVSAPSIGQRLDGDTLQLSGEMTAEESEGMARLLRDEA</sequence>
<dbReference type="EMBL" id="AP022612">
    <property type="protein sequence ID" value="BBZ33869.1"/>
    <property type="molecule type" value="Genomic_DNA"/>
</dbReference>
<accession>A0A7I7XX39</accession>
<dbReference type="Proteomes" id="UP000466931">
    <property type="component" value="Chromosome"/>
</dbReference>
<reference evidence="2" key="2">
    <citation type="submission" date="2020-02" db="EMBL/GenBank/DDBJ databases">
        <authorList>
            <person name="Matsumoto Y."/>
            <person name="Motooka D."/>
            <person name="Nakamura S."/>
        </authorList>
    </citation>
    <scope>NUCLEOTIDE SEQUENCE</scope>
    <source>
        <strain evidence="2">JCM 13671</strain>
    </source>
</reference>
<evidence type="ECO:0000313" key="2">
    <source>
        <dbReference type="EMBL" id="BBZ33869.1"/>
    </source>
</evidence>
<gene>
    <name evidence="2" type="ORF">MCNF_24740</name>
</gene>
<dbReference type="Pfam" id="PF22599">
    <property type="entry name" value="SecDF_P1_head"/>
    <property type="match status" value="1"/>
</dbReference>
<feature type="domain" description="SecDF P1 head subdomain" evidence="1">
    <location>
        <begin position="116"/>
        <end position="200"/>
    </location>
</feature>
<name>A0A7I7XX39_9MYCO</name>
<evidence type="ECO:0000259" key="1">
    <source>
        <dbReference type="Pfam" id="PF22599"/>
    </source>
</evidence>
<proteinExistence type="predicted"/>
<organism evidence="2 3">
    <name type="scientific">Mycolicibacterium confluentis</name>
    <dbReference type="NCBI Taxonomy" id="28047"/>
    <lineage>
        <taxon>Bacteria</taxon>
        <taxon>Bacillati</taxon>
        <taxon>Actinomycetota</taxon>
        <taxon>Actinomycetes</taxon>
        <taxon>Mycobacteriales</taxon>
        <taxon>Mycobacteriaceae</taxon>
        <taxon>Mycolicibacterium</taxon>
    </lineage>
</organism>
<evidence type="ECO:0000313" key="3">
    <source>
        <dbReference type="Proteomes" id="UP000466931"/>
    </source>
</evidence>
<dbReference type="OrthoDB" id="4732203at2"/>